<gene>
    <name evidence="2" type="ORF">SAMN05421742_107155</name>
</gene>
<dbReference type="Pfam" id="PF01636">
    <property type="entry name" value="APH"/>
    <property type="match status" value="1"/>
</dbReference>
<dbReference type="AlphaFoldDB" id="A0A1G8D1D9"/>
<protein>
    <submittedName>
        <fullName evidence="2">Phosphotransferase enzyme family protein</fullName>
    </submittedName>
</protein>
<dbReference type="InterPro" id="IPR011009">
    <property type="entry name" value="Kinase-like_dom_sf"/>
</dbReference>
<keyword evidence="3" id="KW-1185">Reference proteome</keyword>
<proteinExistence type="predicted"/>
<dbReference type="InterPro" id="IPR002575">
    <property type="entry name" value="Aminoglycoside_PTrfase"/>
</dbReference>
<accession>A0A1G8D1D9</accession>
<name>A0A1G8D1D9_9PROT</name>
<dbReference type="Proteomes" id="UP000217076">
    <property type="component" value="Unassembled WGS sequence"/>
</dbReference>
<sequence>MAPLLPPPPDPIRQAMRRVPLLAPLADQPAGVGWRRLVGGDLGLIEVGGTRVALRLPEGTPVPEAHGEEIDNWTAAAGRGLAPPLLFADPADGLVVFAWPEGSPATPRALAEPQVAGRVGRLLGRLHRGAAFRHRFTVWDRLARWRPVLEAWDTDSLGRIDHLAAEVEALRPLLRATAPPETPCHNDLTPRRLVIGPRRVQLIDWALSGMGDPHLDLAELIAQAELPQPAQAALLAAWAEAAGAAPPEARVTCLKPVIALWWALRHAERLDQALRAGDLDNAQRHRELCRDQVDALAGRLDDPALIEARARLTSPPESA</sequence>
<dbReference type="SUPFAM" id="SSF56112">
    <property type="entry name" value="Protein kinase-like (PK-like)"/>
    <property type="match status" value="1"/>
</dbReference>
<reference evidence="3" key="1">
    <citation type="submission" date="2016-10" db="EMBL/GenBank/DDBJ databases">
        <authorList>
            <person name="Varghese N."/>
            <person name="Submissions S."/>
        </authorList>
    </citation>
    <scope>NUCLEOTIDE SEQUENCE [LARGE SCALE GENOMIC DNA]</scope>
    <source>
        <strain evidence="3">930I</strain>
    </source>
</reference>
<evidence type="ECO:0000259" key="1">
    <source>
        <dbReference type="Pfam" id="PF01636"/>
    </source>
</evidence>
<evidence type="ECO:0000313" key="2">
    <source>
        <dbReference type="EMBL" id="SDH51585.1"/>
    </source>
</evidence>
<dbReference type="STRING" id="83401.SAMN05421742_107155"/>
<keyword evidence="2" id="KW-0808">Transferase</keyword>
<evidence type="ECO:0000313" key="3">
    <source>
        <dbReference type="Proteomes" id="UP000217076"/>
    </source>
</evidence>
<dbReference type="RefSeq" id="WP_092620158.1">
    <property type="nucleotide sequence ID" value="NZ_FNCV01000007.1"/>
</dbReference>
<feature type="domain" description="Aminoglycoside phosphotransferase" evidence="1">
    <location>
        <begin position="50"/>
        <end position="250"/>
    </location>
</feature>
<dbReference type="OrthoDB" id="179763at2"/>
<organism evidence="2 3">
    <name type="scientific">Roseospirillum parvum</name>
    <dbReference type="NCBI Taxonomy" id="83401"/>
    <lineage>
        <taxon>Bacteria</taxon>
        <taxon>Pseudomonadati</taxon>
        <taxon>Pseudomonadota</taxon>
        <taxon>Alphaproteobacteria</taxon>
        <taxon>Rhodospirillales</taxon>
        <taxon>Rhodospirillaceae</taxon>
        <taxon>Roseospirillum</taxon>
    </lineage>
</organism>
<dbReference type="Gene3D" id="3.90.1200.10">
    <property type="match status" value="1"/>
</dbReference>
<dbReference type="GO" id="GO:0016740">
    <property type="term" value="F:transferase activity"/>
    <property type="evidence" value="ECO:0007669"/>
    <property type="project" value="UniProtKB-KW"/>
</dbReference>
<dbReference type="EMBL" id="FNCV01000007">
    <property type="protein sequence ID" value="SDH51585.1"/>
    <property type="molecule type" value="Genomic_DNA"/>
</dbReference>